<comment type="similarity">
    <text evidence="2">Belongs to the bacterial solute-binding protein 5 family.</text>
</comment>
<dbReference type="Gene3D" id="3.10.105.10">
    <property type="entry name" value="Dipeptide-binding Protein, Domain 3"/>
    <property type="match status" value="1"/>
</dbReference>
<protein>
    <submittedName>
        <fullName evidence="6">ABC transporter substrate-binding protein</fullName>
    </submittedName>
</protein>
<feature type="domain" description="Solute-binding protein family 5" evidence="5">
    <location>
        <begin position="70"/>
        <end position="428"/>
    </location>
</feature>
<evidence type="ECO:0000259" key="5">
    <source>
        <dbReference type="Pfam" id="PF00496"/>
    </source>
</evidence>
<organism evidence="6 7">
    <name type="scientific">Paracraurococcus ruber</name>
    <dbReference type="NCBI Taxonomy" id="77675"/>
    <lineage>
        <taxon>Bacteria</taxon>
        <taxon>Pseudomonadati</taxon>
        <taxon>Pseudomonadota</taxon>
        <taxon>Alphaproteobacteria</taxon>
        <taxon>Acetobacterales</taxon>
        <taxon>Roseomonadaceae</taxon>
        <taxon>Paracraurococcus</taxon>
    </lineage>
</organism>
<dbReference type="CDD" id="cd08502">
    <property type="entry name" value="PBP2_NikA_DppA_OppA_like_16"/>
    <property type="match status" value="1"/>
</dbReference>
<evidence type="ECO:0000256" key="1">
    <source>
        <dbReference type="ARBA" id="ARBA00004418"/>
    </source>
</evidence>
<dbReference type="Proteomes" id="UP000697995">
    <property type="component" value="Unassembled WGS sequence"/>
</dbReference>
<evidence type="ECO:0000256" key="4">
    <source>
        <dbReference type="SAM" id="SignalP"/>
    </source>
</evidence>
<dbReference type="PANTHER" id="PTHR30290">
    <property type="entry name" value="PERIPLASMIC BINDING COMPONENT OF ABC TRANSPORTER"/>
    <property type="match status" value="1"/>
</dbReference>
<feature type="signal peptide" evidence="4">
    <location>
        <begin position="1"/>
        <end position="22"/>
    </location>
</feature>
<keyword evidence="7" id="KW-1185">Reference proteome</keyword>
<dbReference type="Pfam" id="PF00496">
    <property type="entry name" value="SBP_bac_5"/>
    <property type="match status" value="1"/>
</dbReference>
<dbReference type="RefSeq" id="WP_133217532.1">
    <property type="nucleotide sequence ID" value="NZ_NRSG01000037.1"/>
</dbReference>
<feature type="chain" id="PRO_5045519644" evidence="4">
    <location>
        <begin position="23"/>
        <end position="525"/>
    </location>
</feature>
<dbReference type="Gene3D" id="3.40.190.10">
    <property type="entry name" value="Periplasmic binding protein-like II"/>
    <property type="match status" value="1"/>
</dbReference>
<evidence type="ECO:0000256" key="3">
    <source>
        <dbReference type="ARBA" id="ARBA00022729"/>
    </source>
</evidence>
<reference evidence="6 7" key="1">
    <citation type="journal article" date="2020" name="Microorganisms">
        <title>Osmotic Adaptation and Compatible Solute Biosynthesis of Phototrophic Bacteria as Revealed from Genome Analyses.</title>
        <authorList>
            <person name="Imhoff J.F."/>
            <person name="Rahn T."/>
            <person name="Kunzel S."/>
            <person name="Keller A."/>
            <person name="Neulinger S.C."/>
        </authorList>
    </citation>
    <scope>NUCLEOTIDE SEQUENCE [LARGE SCALE GENOMIC DNA]</scope>
    <source>
        <strain evidence="6 7">DSM 15382</strain>
    </source>
</reference>
<proteinExistence type="inferred from homology"/>
<dbReference type="InterPro" id="IPR000914">
    <property type="entry name" value="SBP_5_dom"/>
</dbReference>
<accession>A0ABS1CUC7</accession>
<evidence type="ECO:0000256" key="2">
    <source>
        <dbReference type="ARBA" id="ARBA00005695"/>
    </source>
</evidence>
<sequence length="525" mass="57867">MTATRRTLLGASAAMLAMPAFAQPAGRVLRFVPHANLTSLDPIWTSAWVTRNHGYMVYDTLYSMGADLTAKPQMAEGHAVERDGLLWTIILREGLRFHDGEPVLARDAVASLRRWGRRDSFGQSLFEQVEEIAALDDRRLTIRLKRPFPLLLDAIAKVAPCFVMPERIAATDAFTQVTDPVGSGPYRFLRSEWVPGSLAAYARFEGYRPREEAAEMLAGGKRARFDRVEWRVMPDPATAAAALQSGEIDWWENPSNDLLPLLRRNRGVVVEQLEPFGTVSTLRPNHLHPPFSNAAFRRAIWPALSQADIMTAVAGADRANWIDTMGYFTPGTPLASEAGLEAITAPRSLDAAKRAIEASGYRGERLLFMHTTDIHVLDAMSHVVADMFRRLGLNLDHVSTDWGTVVQRRANRAAVEAGGWSAFCTNISGADCLNPATNALFRTNGANAWFGWPDSGAMEAGRAAWFEAGGLPAQQRITAELQRQAFQDVPYYPLGQYKQLSAFRRGLAGLVRAPIPLAWEVAKAG</sequence>
<comment type="caution">
    <text evidence="6">The sequence shown here is derived from an EMBL/GenBank/DDBJ whole genome shotgun (WGS) entry which is preliminary data.</text>
</comment>
<gene>
    <name evidence="6" type="ORF">CKO45_07525</name>
</gene>
<evidence type="ECO:0000313" key="7">
    <source>
        <dbReference type="Proteomes" id="UP000697995"/>
    </source>
</evidence>
<keyword evidence="3 4" id="KW-0732">Signal</keyword>
<comment type="subcellular location">
    <subcellularLocation>
        <location evidence="1">Periplasm</location>
    </subcellularLocation>
</comment>
<dbReference type="SUPFAM" id="SSF53850">
    <property type="entry name" value="Periplasmic binding protein-like II"/>
    <property type="match status" value="1"/>
</dbReference>
<dbReference type="PANTHER" id="PTHR30290:SF38">
    <property type="entry name" value="D,D-DIPEPTIDE-BINDING PERIPLASMIC PROTEIN DDPA-RELATED"/>
    <property type="match status" value="1"/>
</dbReference>
<dbReference type="InterPro" id="IPR039424">
    <property type="entry name" value="SBP_5"/>
</dbReference>
<name>A0ABS1CUC7_9PROT</name>
<evidence type="ECO:0000313" key="6">
    <source>
        <dbReference type="EMBL" id="MBK1658077.1"/>
    </source>
</evidence>
<dbReference type="EMBL" id="NRSG01000037">
    <property type="protein sequence ID" value="MBK1658077.1"/>
    <property type="molecule type" value="Genomic_DNA"/>
</dbReference>